<organism evidence="9 10">
    <name type="scientific">Mesonia mobilis</name>
    <dbReference type="NCBI Taxonomy" id="369791"/>
    <lineage>
        <taxon>Bacteria</taxon>
        <taxon>Pseudomonadati</taxon>
        <taxon>Bacteroidota</taxon>
        <taxon>Flavobacteriia</taxon>
        <taxon>Flavobacteriales</taxon>
        <taxon>Flavobacteriaceae</taxon>
        <taxon>Mesonia</taxon>
    </lineage>
</organism>
<dbReference type="EC" id="2.7.13.3" evidence="2"/>
<keyword evidence="10" id="KW-1185">Reference proteome</keyword>
<keyword evidence="5" id="KW-0418">Kinase</keyword>
<comment type="caution">
    <text evidence="9">The sequence shown here is derived from an EMBL/GenBank/DDBJ whole genome shotgun (WGS) entry which is preliminary data.</text>
</comment>
<proteinExistence type="predicted"/>
<comment type="catalytic activity">
    <reaction evidence="1">
        <text>ATP + protein L-histidine = ADP + protein N-phospho-L-histidine.</text>
        <dbReference type="EC" id="2.7.13.3"/>
    </reaction>
</comment>
<dbReference type="PROSITE" id="PS50113">
    <property type="entry name" value="PAC"/>
    <property type="match status" value="2"/>
</dbReference>
<keyword evidence="3" id="KW-0597">Phosphoprotein</keyword>
<dbReference type="SMART" id="SM00091">
    <property type="entry name" value="PAS"/>
    <property type="match status" value="1"/>
</dbReference>
<dbReference type="PANTHER" id="PTHR43304">
    <property type="entry name" value="PHYTOCHROME-LIKE PROTEIN CPH1"/>
    <property type="match status" value="1"/>
</dbReference>
<dbReference type="Gene3D" id="3.30.565.10">
    <property type="entry name" value="Histidine kinase-like ATPase, C-terminal domain"/>
    <property type="match status" value="1"/>
</dbReference>
<dbReference type="PANTHER" id="PTHR43304:SF1">
    <property type="entry name" value="PAC DOMAIN-CONTAINING PROTEIN"/>
    <property type="match status" value="1"/>
</dbReference>
<keyword evidence="4" id="KW-0808">Transferase</keyword>
<reference evidence="10" key="1">
    <citation type="journal article" date="2019" name="Int. J. Syst. Evol. Microbiol.">
        <title>The Global Catalogue of Microorganisms (GCM) 10K type strain sequencing project: providing services to taxonomists for standard genome sequencing and annotation.</title>
        <authorList>
            <consortium name="The Broad Institute Genomics Platform"/>
            <consortium name="The Broad Institute Genome Sequencing Center for Infectious Disease"/>
            <person name="Wu L."/>
            <person name="Ma J."/>
        </authorList>
    </citation>
    <scope>NUCLEOTIDE SEQUENCE [LARGE SCALE GENOMIC DNA]</scope>
    <source>
        <strain evidence="10">KCTC 12708</strain>
    </source>
</reference>
<dbReference type="GeneID" id="94369454"/>
<evidence type="ECO:0000256" key="3">
    <source>
        <dbReference type="ARBA" id="ARBA00022553"/>
    </source>
</evidence>
<dbReference type="Gene3D" id="3.30.450.20">
    <property type="entry name" value="PAS domain"/>
    <property type="match status" value="2"/>
</dbReference>
<dbReference type="InterPro" id="IPR000014">
    <property type="entry name" value="PAS"/>
</dbReference>
<feature type="domain" description="PAC" evidence="8">
    <location>
        <begin position="208"/>
        <end position="260"/>
    </location>
</feature>
<evidence type="ECO:0000256" key="1">
    <source>
        <dbReference type="ARBA" id="ARBA00000085"/>
    </source>
</evidence>
<dbReference type="Pfam" id="PF02518">
    <property type="entry name" value="HATPase_c"/>
    <property type="match status" value="1"/>
</dbReference>
<evidence type="ECO:0000259" key="7">
    <source>
        <dbReference type="PROSITE" id="PS50112"/>
    </source>
</evidence>
<dbReference type="RefSeq" id="WP_051191378.1">
    <property type="nucleotide sequence ID" value="NZ_BMWY01000004.1"/>
</dbReference>
<dbReference type="Proteomes" id="UP000615593">
    <property type="component" value="Unassembled WGS sequence"/>
</dbReference>
<dbReference type="InterPro" id="IPR000700">
    <property type="entry name" value="PAS-assoc_C"/>
</dbReference>
<dbReference type="InterPro" id="IPR035965">
    <property type="entry name" value="PAS-like_dom_sf"/>
</dbReference>
<feature type="domain" description="PAC" evidence="8">
    <location>
        <begin position="82"/>
        <end position="133"/>
    </location>
</feature>
<dbReference type="InterPro" id="IPR004358">
    <property type="entry name" value="Sig_transdc_His_kin-like_C"/>
</dbReference>
<dbReference type="PRINTS" id="PR00344">
    <property type="entry name" value="BCTRLSENSOR"/>
</dbReference>
<evidence type="ECO:0000313" key="10">
    <source>
        <dbReference type="Proteomes" id="UP000615593"/>
    </source>
</evidence>
<feature type="domain" description="PAS" evidence="7">
    <location>
        <begin position="134"/>
        <end position="204"/>
    </location>
</feature>
<dbReference type="InterPro" id="IPR003594">
    <property type="entry name" value="HATPase_dom"/>
</dbReference>
<dbReference type="InterPro" id="IPR005467">
    <property type="entry name" value="His_kinase_dom"/>
</dbReference>
<dbReference type="SUPFAM" id="SSF55785">
    <property type="entry name" value="PYP-like sensor domain (PAS domain)"/>
    <property type="match status" value="2"/>
</dbReference>
<evidence type="ECO:0000256" key="5">
    <source>
        <dbReference type="ARBA" id="ARBA00022777"/>
    </source>
</evidence>
<dbReference type="NCBIfam" id="TIGR00229">
    <property type="entry name" value="sensory_box"/>
    <property type="match status" value="1"/>
</dbReference>
<evidence type="ECO:0000259" key="8">
    <source>
        <dbReference type="PROSITE" id="PS50113"/>
    </source>
</evidence>
<dbReference type="PROSITE" id="PS50112">
    <property type="entry name" value="PAS"/>
    <property type="match status" value="1"/>
</dbReference>
<dbReference type="InterPro" id="IPR036890">
    <property type="entry name" value="HATPase_C_sf"/>
</dbReference>
<evidence type="ECO:0000259" key="6">
    <source>
        <dbReference type="PROSITE" id="PS50109"/>
    </source>
</evidence>
<protein>
    <recommendedName>
        <fullName evidence="2">histidine kinase</fullName>
        <ecNumber evidence="2">2.7.13.3</ecNumber>
    </recommendedName>
</protein>
<gene>
    <name evidence="9" type="ORF">GCM10008088_17880</name>
</gene>
<dbReference type="SMART" id="SM00387">
    <property type="entry name" value="HATPase_c"/>
    <property type="match status" value="1"/>
</dbReference>
<accession>A0ABQ3BTI0</accession>
<dbReference type="InterPro" id="IPR001610">
    <property type="entry name" value="PAC"/>
</dbReference>
<evidence type="ECO:0000313" key="9">
    <source>
        <dbReference type="EMBL" id="GGZ56719.1"/>
    </source>
</evidence>
<evidence type="ECO:0000256" key="4">
    <source>
        <dbReference type="ARBA" id="ARBA00022679"/>
    </source>
</evidence>
<dbReference type="EMBL" id="BMWY01000004">
    <property type="protein sequence ID" value="GGZ56719.1"/>
    <property type="molecule type" value="Genomic_DNA"/>
</dbReference>
<dbReference type="PROSITE" id="PS50109">
    <property type="entry name" value="HIS_KIN"/>
    <property type="match status" value="1"/>
</dbReference>
<feature type="domain" description="Histidine kinase" evidence="6">
    <location>
        <begin position="278"/>
        <end position="491"/>
    </location>
</feature>
<dbReference type="SMART" id="SM00086">
    <property type="entry name" value="PAC"/>
    <property type="match status" value="2"/>
</dbReference>
<dbReference type="Pfam" id="PF13426">
    <property type="entry name" value="PAS_9"/>
    <property type="match status" value="2"/>
</dbReference>
<dbReference type="CDD" id="cd00130">
    <property type="entry name" value="PAS"/>
    <property type="match status" value="1"/>
</dbReference>
<sequence length="498" mass="57601">MHHHKDYKSLLEKTATYAKMGSWEVDLREQKVYWSKVTKFIHEVEEDYNYTLEQALSFYKDPKSLELITKSIEEAISKNKEYDVKIKITTGKGREIWVRAIGIPVFEDNECTSVYGLFQDIDREERKQERLHKQVQFINHVLKNTSVGIVLSDEHCMIKDINHGFTQLVGYDLKEAKKFNINDLIYHEDAKRFKNGVLRLKKGEIETYTTKKRYVHKNGNLVYVHLVLTSIKDQNDKPISYLAQIIDLTEQYESKQKLTSYLDITSDQNQRLLNFAHIVSHNLKSHSNNLSMLLELMDIDYPELKENELMPLLGQSVDNLSETIEHLNEVVAMHNSDDKNIEQLNLHHYIEKTIENISALLKSSEAKLDIVVDKTITVKAIPAYLESILLNLLTNAVKYKAPERNLSIQIIAEEVNNNVEIQIIDNGLGIDLERHESKLFGMYKTFHEHKDSRGIGLFITKNQIEALGGKIEVESEVNKGSNFKVYLQNAVKPKIKVS</sequence>
<name>A0ABQ3BTI0_9FLAO</name>
<dbReference type="SUPFAM" id="SSF55874">
    <property type="entry name" value="ATPase domain of HSP90 chaperone/DNA topoisomerase II/histidine kinase"/>
    <property type="match status" value="1"/>
</dbReference>
<dbReference type="InterPro" id="IPR052162">
    <property type="entry name" value="Sensor_kinase/Photoreceptor"/>
</dbReference>
<evidence type="ECO:0000256" key="2">
    <source>
        <dbReference type="ARBA" id="ARBA00012438"/>
    </source>
</evidence>